<name>A0ABU6NZR9_9BACI</name>
<sequence length="218" mass="25530">MSVIKFNSYHQKEEMKRNLKLINLKFEKIRDYVHFHIFSFEQLDDCQTGFSIDPDGNSLVTDEEGSWDDNWIVIGYETICGDPIIIELNEDGYPVSRLIHGMGSWDAGSFLTDSMESFIKILKDIECFLTEKQVLQGKRTIQNKELKALLNNIIEKDKFTDFEIWQSLLNPLFNIADEYEKALETKVKEMKGEGKKITEIAYLFNIKPKDVYEYIKKM</sequence>
<gene>
    <name evidence="1" type="ORF">P9271_14980</name>
</gene>
<reference evidence="1 2" key="1">
    <citation type="submission" date="2023-03" db="EMBL/GenBank/DDBJ databases">
        <title>Bacillus Genome Sequencing.</title>
        <authorList>
            <person name="Dunlap C."/>
        </authorList>
    </citation>
    <scope>NUCLEOTIDE SEQUENCE [LARGE SCALE GENOMIC DNA]</scope>
    <source>
        <strain evidence="1 2">NRS-1717</strain>
    </source>
</reference>
<comment type="caution">
    <text evidence="1">The sequence shown here is derived from an EMBL/GenBank/DDBJ whole genome shotgun (WGS) entry which is preliminary data.</text>
</comment>
<evidence type="ECO:0000313" key="1">
    <source>
        <dbReference type="EMBL" id="MED4402620.1"/>
    </source>
</evidence>
<evidence type="ECO:0000313" key="2">
    <source>
        <dbReference type="Proteomes" id="UP001342826"/>
    </source>
</evidence>
<dbReference type="GeneID" id="301143275"/>
<accession>A0ABU6NZR9</accession>
<organism evidence="1 2">
    <name type="scientific">Metabacillus fastidiosus</name>
    <dbReference type="NCBI Taxonomy" id="1458"/>
    <lineage>
        <taxon>Bacteria</taxon>
        <taxon>Bacillati</taxon>
        <taxon>Bacillota</taxon>
        <taxon>Bacilli</taxon>
        <taxon>Bacillales</taxon>
        <taxon>Bacillaceae</taxon>
        <taxon>Metabacillus</taxon>
    </lineage>
</organism>
<protein>
    <submittedName>
        <fullName evidence="1">SMI1/KNR4 family protein</fullName>
    </submittedName>
</protein>
<dbReference type="RefSeq" id="WP_066235578.1">
    <property type="nucleotide sequence ID" value="NZ_JARTFQ010000005.1"/>
</dbReference>
<keyword evidence="2" id="KW-1185">Reference proteome</keyword>
<dbReference type="EMBL" id="JARTFS010000012">
    <property type="protein sequence ID" value="MED4402620.1"/>
    <property type="molecule type" value="Genomic_DNA"/>
</dbReference>
<dbReference type="Proteomes" id="UP001342826">
    <property type="component" value="Unassembled WGS sequence"/>
</dbReference>
<proteinExistence type="predicted"/>